<evidence type="ECO:0008006" key="3">
    <source>
        <dbReference type="Google" id="ProtNLM"/>
    </source>
</evidence>
<dbReference type="AlphaFoldDB" id="A0A7S9Q4X2"/>
<sequence length="138" mass="15223">MKNYRYLLMATVVLSSCTAQPVRPVMGEAQYKGFALSSITGEQCALTGMLDVDLAAANSVMLEARAAAFEYDPARMEIERRQAAIDLQRGHGVTEPVCHALAYEVLRALAVRRIEDQSALQHKRMTLQAMKQARGVLP</sequence>
<gene>
    <name evidence="1" type="ORF">IZU98_10450</name>
</gene>
<dbReference type="PROSITE" id="PS51257">
    <property type="entry name" value="PROKAR_LIPOPROTEIN"/>
    <property type="match status" value="1"/>
</dbReference>
<name>A0A7S9Q4X2_9PSED</name>
<reference evidence="1 2" key="1">
    <citation type="submission" date="2020-11" db="EMBL/GenBank/DDBJ databases">
        <title>Pseudomonas fulva producing VIM-24.</title>
        <authorList>
            <person name="Liu S."/>
        </authorList>
    </citation>
    <scope>NUCLEOTIDE SEQUENCE [LARGE SCALE GENOMIC DNA]</scope>
    <source>
        <strain evidence="1 2">ZDHY414</strain>
    </source>
</reference>
<protein>
    <recommendedName>
        <fullName evidence="3">Lipoprotein</fullName>
    </recommendedName>
</protein>
<evidence type="ECO:0000313" key="1">
    <source>
        <dbReference type="EMBL" id="QPH51071.1"/>
    </source>
</evidence>
<dbReference type="EMBL" id="CP064946">
    <property type="protein sequence ID" value="QPH51071.1"/>
    <property type="molecule type" value="Genomic_DNA"/>
</dbReference>
<organism evidence="1 2">
    <name type="scientific">Pseudomonas fulva</name>
    <dbReference type="NCBI Taxonomy" id="47880"/>
    <lineage>
        <taxon>Bacteria</taxon>
        <taxon>Pseudomonadati</taxon>
        <taxon>Pseudomonadota</taxon>
        <taxon>Gammaproteobacteria</taxon>
        <taxon>Pseudomonadales</taxon>
        <taxon>Pseudomonadaceae</taxon>
        <taxon>Pseudomonas</taxon>
    </lineage>
</organism>
<dbReference type="GeneID" id="93442110"/>
<accession>A0A7S9Q4X2</accession>
<evidence type="ECO:0000313" key="2">
    <source>
        <dbReference type="Proteomes" id="UP000594430"/>
    </source>
</evidence>
<dbReference type="Proteomes" id="UP000594430">
    <property type="component" value="Chromosome"/>
</dbReference>
<dbReference type="RefSeq" id="WP_028687865.1">
    <property type="nucleotide sequence ID" value="NZ_BQHM01000033.1"/>
</dbReference>
<proteinExistence type="predicted"/>